<evidence type="ECO:0000313" key="2">
    <source>
        <dbReference type="Proteomes" id="UP000283497"/>
    </source>
</evidence>
<sequence length="62" mass="7340">MNTRNHEHYTDRTAYDAIKAADKPPNAARETVENMRREANKRGFEVFGRIKLRDMKTGKIYR</sequence>
<evidence type="ECO:0000313" key="1">
    <source>
        <dbReference type="EMBL" id="RHK39950.1"/>
    </source>
</evidence>
<proteinExistence type="predicted"/>
<accession>A0A415G8D7</accession>
<reference evidence="1 2" key="1">
    <citation type="submission" date="2018-08" db="EMBL/GenBank/DDBJ databases">
        <title>A genome reference for cultivated species of the human gut microbiota.</title>
        <authorList>
            <person name="Zou Y."/>
            <person name="Xue W."/>
            <person name="Luo G."/>
        </authorList>
    </citation>
    <scope>NUCLEOTIDE SEQUENCE [LARGE SCALE GENOMIC DNA]</scope>
    <source>
        <strain evidence="1 2">AF45-14BH</strain>
    </source>
</reference>
<name>A0A415G8D7_9FIRM</name>
<protein>
    <submittedName>
        <fullName evidence="1">Uncharacterized protein</fullName>
    </submittedName>
</protein>
<dbReference type="Proteomes" id="UP000283497">
    <property type="component" value="Unassembled WGS sequence"/>
</dbReference>
<comment type="caution">
    <text evidence="1">The sequence shown here is derived from an EMBL/GenBank/DDBJ whole genome shotgun (WGS) entry which is preliminary data.</text>
</comment>
<gene>
    <name evidence="1" type="ORF">DW068_06155</name>
</gene>
<dbReference type="RefSeq" id="WP_118314356.1">
    <property type="nucleotide sequence ID" value="NZ_QRNJ01000018.1"/>
</dbReference>
<dbReference type="EMBL" id="QRNJ01000018">
    <property type="protein sequence ID" value="RHK39950.1"/>
    <property type="molecule type" value="Genomic_DNA"/>
</dbReference>
<dbReference type="AlphaFoldDB" id="A0A415G8D7"/>
<organism evidence="1 2">
    <name type="scientific">Anaerobutyricum hallii</name>
    <dbReference type="NCBI Taxonomy" id="39488"/>
    <lineage>
        <taxon>Bacteria</taxon>
        <taxon>Bacillati</taxon>
        <taxon>Bacillota</taxon>
        <taxon>Clostridia</taxon>
        <taxon>Lachnospirales</taxon>
        <taxon>Lachnospiraceae</taxon>
        <taxon>Anaerobutyricum</taxon>
    </lineage>
</organism>